<dbReference type="SUPFAM" id="SSF47459">
    <property type="entry name" value="HLH, helix-loop-helix DNA-binding domain"/>
    <property type="match status" value="1"/>
</dbReference>
<dbReference type="GO" id="GO:0046983">
    <property type="term" value="F:protein dimerization activity"/>
    <property type="evidence" value="ECO:0007669"/>
    <property type="project" value="InterPro"/>
</dbReference>
<evidence type="ECO:0000256" key="1">
    <source>
        <dbReference type="SAM" id="MobiDB-lite"/>
    </source>
</evidence>
<protein>
    <recommendedName>
        <fullName evidence="2">BHLH domain-containing protein</fullName>
    </recommendedName>
</protein>
<dbReference type="Pfam" id="PF00010">
    <property type="entry name" value="HLH"/>
    <property type="match status" value="1"/>
</dbReference>
<dbReference type="InterPro" id="IPR036638">
    <property type="entry name" value="HLH_DNA-bd_sf"/>
</dbReference>
<name>A0A813RFM0_9BILA</name>
<dbReference type="EMBL" id="CAJNOC010000590">
    <property type="protein sequence ID" value="CAF0780388.1"/>
    <property type="molecule type" value="Genomic_DNA"/>
</dbReference>
<evidence type="ECO:0000313" key="4">
    <source>
        <dbReference type="Proteomes" id="UP000663879"/>
    </source>
</evidence>
<feature type="domain" description="BHLH" evidence="2">
    <location>
        <begin position="48"/>
        <end position="106"/>
    </location>
</feature>
<dbReference type="Gene3D" id="4.10.280.10">
    <property type="entry name" value="Helix-loop-helix DNA-binding domain"/>
    <property type="match status" value="1"/>
</dbReference>
<reference evidence="3" key="1">
    <citation type="submission" date="2021-02" db="EMBL/GenBank/DDBJ databases">
        <authorList>
            <person name="Nowell W R."/>
        </authorList>
    </citation>
    <scope>NUCLEOTIDE SEQUENCE</scope>
    <source>
        <strain evidence="3">Ploen Becks lab</strain>
    </source>
</reference>
<dbReference type="OrthoDB" id="6371181at2759"/>
<feature type="compositionally biased region" description="Low complexity" evidence="1">
    <location>
        <begin position="316"/>
        <end position="336"/>
    </location>
</feature>
<gene>
    <name evidence="3" type="ORF">OXX778_LOCUS5428</name>
</gene>
<dbReference type="AlphaFoldDB" id="A0A813RFM0"/>
<evidence type="ECO:0000259" key="2">
    <source>
        <dbReference type="PROSITE" id="PS50888"/>
    </source>
</evidence>
<feature type="region of interest" description="Disordered" evidence="1">
    <location>
        <begin position="24"/>
        <end position="58"/>
    </location>
</feature>
<keyword evidence="4" id="KW-1185">Reference proteome</keyword>
<proteinExistence type="predicted"/>
<dbReference type="PROSITE" id="PS50888">
    <property type="entry name" value="BHLH"/>
    <property type="match status" value="1"/>
</dbReference>
<feature type="region of interest" description="Disordered" evidence="1">
    <location>
        <begin position="312"/>
        <end position="372"/>
    </location>
</feature>
<comment type="caution">
    <text evidence="3">The sequence shown here is derived from an EMBL/GenBank/DDBJ whole genome shotgun (WGS) entry which is preliminary data.</text>
</comment>
<dbReference type="Proteomes" id="UP000663879">
    <property type="component" value="Unassembled WGS sequence"/>
</dbReference>
<feature type="compositionally biased region" description="Low complexity" evidence="1">
    <location>
        <begin position="24"/>
        <end position="34"/>
    </location>
</feature>
<accession>A0A813RFM0</accession>
<evidence type="ECO:0000313" key="3">
    <source>
        <dbReference type="EMBL" id="CAF0780388.1"/>
    </source>
</evidence>
<sequence length="586" mass="67510">MYSSENLACSNQYQLMNGNNLLDLNDSSNSQSNGDPMFGNNSKKKSLRDPFAHRRVEKTRRDRMNFSLNRLCSLIPESFRTQVNQGNTRVDKIKIVDIAILYVEHLHELFGEYSNIDQSNKKQPEKSEPKKDAETQTCDILAPVITPKSDLDLSYVKGFFNGTLEYLSYLIEFNVLNKQNKNNLYGSKINKSDSDELSIIFNIELYINILRKFHAIYFTQTKLSRDKIKQVVESYRKSSDSDDKQNFSLSFPYNNKKLIKKILFILSSCNDPNKEISLFKYYKKIYEYVLDYNICNDKFNLPVYNQKKLFQPPTESFSDSSSRSSSVCSQDTSSDSDLSDNESARKKSKHLDNNSLPSTSSQQSQPIIDPVKPTTAKKLKSNLIERFSSSNTNEQEILDIQNSNTNLDEEKKSKPECETACSNEMLSIFILHSSHDFYVSGCLDKSLLEENVLKNVLKNPEFKPKNVQKIKLDVVFGTDISIKPKKDPQTNSDFFSLLSNKRKIKDFNTKLSVGRFHHTLSEENRILESYLKAIRKAHESKKKQSNSSNIDNLTILYKNYTRSVNLDNFSSTNDEDKLSERTFYSI</sequence>
<feature type="compositionally biased region" description="Basic and acidic residues" evidence="1">
    <location>
        <begin position="47"/>
        <end position="58"/>
    </location>
</feature>
<organism evidence="3 4">
    <name type="scientific">Brachionus calyciflorus</name>
    <dbReference type="NCBI Taxonomy" id="104777"/>
    <lineage>
        <taxon>Eukaryota</taxon>
        <taxon>Metazoa</taxon>
        <taxon>Spiralia</taxon>
        <taxon>Gnathifera</taxon>
        <taxon>Rotifera</taxon>
        <taxon>Eurotatoria</taxon>
        <taxon>Monogononta</taxon>
        <taxon>Pseudotrocha</taxon>
        <taxon>Ploima</taxon>
        <taxon>Brachionidae</taxon>
        <taxon>Brachionus</taxon>
    </lineage>
</organism>
<dbReference type="InterPro" id="IPR011598">
    <property type="entry name" value="bHLH_dom"/>
</dbReference>